<comment type="caution">
    <text evidence="4">The sequence shown here is derived from an EMBL/GenBank/DDBJ whole genome shotgun (WGS) entry which is preliminary data.</text>
</comment>
<dbReference type="Pfam" id="PF01501">
    <property type="entry name" value="Glyco_transf_8"/>
    <property type="match status" value="1"/>
</dbReference>
<gene>
    <name evidence="4" type="ORF">QO011_007450</name>
</gene>
<organism evidence="4 5">
    <name type="scientific">Labrys wisconsinensis</name>
    <dbReference type="NCBI Taxonomy" id="425677"/>
    <lineage>
        <taxon>Bacteria</taxon>
        <taxon>Pseudomonadati</taxon>
        <taxon>Pseudomonadota</taxon>
        <taxon>Alphaproteobacteria</taxon>
        <taxon>Hyphomicrobiales</taxon>
        <taxon>Xanthobacteraceae</taxon>
        <taxon>Labrys</taxon>
    </lineage>
</organism>
<dbReference type="Gene3D" id="3.90.550.10">
    <property type="entry name" value="Spore Coat Polysaccharide Biosynthesis Protein SpsA, Chain A"/>
    <property type="match status" value="1"/>
</dbReference>
<dbReference type="CDD" id="cd04194">
    <property type="entry name" value="GT8_A4GalT_like"/>
    <property type="match status" value="1"/>
</dbReference>
<sequence length="323" mass="36729">MRKNAIAIFTDAGYFPLAYVLGRAAHDAAGSVADVIVFTDDAALVARYAQDRDVSVRHVDLSGRIPQNAATHSRVTDTTYGRLFLGELLDERYARVLYLDCDIEVEPGFTDIFALDLKGAVVAAATDAGDILRRDGEHADAWRKHLTNIGLAPNAPYFNAGVLLIDLDAWRRIDVAAECFAFLARCGKLAISMDQDALNFVLRGQWMRLSQRYNFQFPFFGLGLDAHCRPLIWHYTGHLKPWIEQLWPHDPVHTERLRAQLAAHGWPDFVAQHCKPEHRKQRLKTRLKAWFNRLRPAKRQRMAARMAARRAHAIEMLRADDHI</sequence>
<dbReference type="RefSeq" id="WP_307283980.1">
    <property type="nucleotide sequence ID" value="NZ_JAUSVX010000022.1"/>
</dbReference>
<keyword evidence="1" id="KW-0328">Glycosyltransferase</keyword>
<dbReference type="PANTHER" id="PTHR13778">
    <property type="entry name" value="GLYCOSYLTRANSFERASE 8 DOMAIN-CONTAINING PROTEIN"/>
    <property type="match status" value="1"/>
</dbReference>
<evidence type="ECO:0000313" key="4">
    <source>
        <dbReference type="EMBL" id="MDQ0474410.1"/>
    </source>
</evidence>
<evidence type="ECO:0000313" key="5">
    <source>
        <dbReference type="Proteomes" id="UP001242480"/>
    </source>
</evidence>
<dbReference type="InterPro" id="IPR050748">
    <property type="entry name" value="Glycosyltrans_8_dom-fam"/>
</dbReference>
<keyword evidence="3" id="KW-0479">Metal-binding</keyword>
<proteinExistence type="predicted"/>
<evidence type="ECO:0000256" key="1">
    <source>
        <dbReference type="ARBA" id="ARBA00022676"/>
    </source>
</evidence>
<evidence type="ECO:0000256" key="2">
    <source>
        <dbReference type="ARBA" id="ARBA00022679"/>
    </source>
</evidence>
<name>A0ABU0JJF2_9HYPH</name>
<keyword evidence="2" id="KW-0808">Transferase</keyword>
<dbReference type="EMBL" id="JAUSVX010000022">
    <property type="protein sequence ID" value="MDQ0474410.1"/>
    <property type="molecule type" value="Genomic_DNA"/>
</dbReference>
<dbReference type="Proteomes" id="UP001242480">
    <property type="component" value="Unassembled WGS sequence"/>
</dbReference>
<dbReference type="PANTHER" id="PTHR13778:SF47">
    <property type="entry name" value="LIPOPOLYSACCHARIDE 1,3-GALACTOSYLTRANSFERASE"/>
    <property type="match status" value="1"/>
</dbReference>
<reference evidence="4 5" key="1">
    <citation type="submission" date="2023-07" db="EMBL/GenBank/DDBJ databases">
        <title>Genomic Encyclopedia of Type Strains, Phase IV (KMG-IV): sequencing the most valuable type-strain genomes for metagenomic binning, comparative biology and taxonomic classification.</title>
        <authorList>
            <person name="Goeker M."/>
        </authorList>
    </citation>
    <scope>NUCLEOTIDE SEQUENCE [LARGE SCALE GENOMIC DNA]</scope>
    <source>
        <strain evidence="4 5">DSM 19619</strain>
    </source>
</reference>
<dbReference type="SUPFAM" id="SSF53448">
    <property type="entry name" value="Nucleotide-diphospho-sugar transferases"/>
    <property type="match status" value="1"/>
</dbReference>
<protein>
    <submittedName>
        <fullName evidence="4">Lipopolysaccharide biosynthesis glycosyltransferase</fullName>
    </submittedName>
</protein>
<dbReference type="InterPro" id="IPR002495">
    <property type="entry name" value="Glyco_trans_8"/>
</dbReference>
<accession>A0ABU0JJF2</accession>
<evidence type="ECO:0000256" key="3">
    <source>
        <dbReference type="ARBA" id="ARBA00022723"/>
    </source>
</evidence>
<dbReference type="InterPro" id="IPR029044">
    <property type="entry name" value="Nucleotide-diphossugar_trans"/>
</dbReference>
<keyword evidence="5" id="KW-1185">Reference proteome</keyword>